<dbReference type="InterPro" id="IPR038468">
    <property type="entry name" value="MmpS_C"/>
</dbReference>
<feature type="compositionally biased region" description="Pro residues" evidence="1">
    <location>
        <begin position="1"/>
        <end position="20"/>
    </location>
</feature>
<organism evidence="3 4">
    <name type="scientific">Actinocatenispora sera</name>
    <dbReference type="NCBI Taxonomy" id="390989"/>
    <lineage>
        <taxon>Bacteria</taxon>
        <taxon>Bacillati</taxon>
        <taxon>Actinomycetota</taxon>
        <taxon>Actinomycetes</taxon>
        <taxon>Micromonosporales</taxon>
        <taxon>Micromonosporaceae</taxon>
        <taxon>Actinocatenispora</taxon>
    </lineage>
</organism>
<protein>
    <recommendedName>
        <fullName evidence="5">MmpS family membrane protein</fullName>
    </recommendedName>
</protein>
<evidence type="ECO:0000313" key="4">
    <source>
        <dbReference type="Proteomes" id="UP000680750"/>
    </source>
</evidence>
<feature type="transmembrane region" description="Helical" evidence="2">
    <location>
        <begin position="30"/>
        <end position="53"/>
    </location>
</feature>
<keyword evidence="4" id="KW-1185">Reference proteome</keyword>
<accession>A0A810L5D1</accession>
<evidence type="ECO:0000256" key="2">
    <source>
        <dbReference type="SAM" id="Phobius"/>
    </source>
</evidence>
<feature type="region of interest" description="Disordered" evidence="1">
    <location>
        <begin position="60"/>
        <end position="133"/>
    </location>
</feature>
<feature type="compositionally biased region" description="Polar residues" evidence="1">
    <location>
        <begin position="106"/>
        <end position="117"/>
    </location>
</feature>
<dbReference type="RefSeq" id="WP_211255471.1">
    <property type="nucleotide sequence ID" value="NZ_AP023354.1"/>
</dbReference>
<dbReference type="EMBL" id="AP023354">
    <property type="protein sequence ID" value="BCJ30105.1"/>
    <property type="molecule type" value="Genomic_DNA"/>
</dbReference>
<proteinExistence type="predicted"/>
<keyword evidence="2" id="KW-0812">Transmembrane</keyword>
<feature type="region of interest" description="Disordered" evidence="1">
    <location>
        <begin position="1"/>
        <end position="25"/>
    </location>
</feature>
<sequence length="195" mass="20250">MSQQPPTPPPGFYPYPPQQPPKKKHTGRTVLITLSAVFVVLIGAIAGCTVLVMGGGSDGSGGNDNGAPPPLGSAKQQAQKKGAAAPTKQKAHAASKPTVTFRVEGTASSVDTTYGSDSDNRQAPDKVPWQTTLSRDDSGDTLYYFVNAQLNGGGDITCEVLVGSKVVATGHASGSYNICSAQVGQDPFTDKWEKE</sequence>
<dbReference type="KEGG" id="aser:Asera_42130"/>
<gene>
    <name evidence="3" type="ORF">Asera_42130</name>
</gene>
<dbReference type="Proteomes" id="UP000680750">
    <property type="component" value="Chromosome"/>
</dbReference>
<reference evidence="3" key="1">
    <citation type="submission" date="2020-08" db="EMBL/GenBank/DDBJ databases">
        <title>Whole genome shotgun sequence of Actinocatenispora sera NBRC 101916.</title>
        <authorList>
            <person name="Komaki H."/>
            <person name="Tamura T."/>
        </authorList>
    </citation>
    <scope>NUCLEOTIDE SEQUENCE</scope>
    <source>
        <strain evidence="3">NBRC 101916</strain>
    </source>
</reference>
<dbReference type="AlphaFoldDB" id="A0A810L5D1"/>
<keyword evidence="2" id="KW-0472">Membrane</keyword>
<dbReference type="Gene3D" id="2.60.40.2880">
    <property type="entry name" value="MmpS1-5, C-terminal soluble domain"/>
    <property type="match status" value="1"/>
</dbReference>
<evidence type="ECO:0000256" key="1">
    <source>
        <dbReference type="SAM" id="MobiDB-lite"/>
    </source>
</evidence>
<evidence type="ECO:0008006" key="5">
    <source>
        <dbReference type="Google" id="ProtNLM"/>
    </source>
</evidence>
<evidence type="ECO:0000313" key="3">
    <source>
        <dbReference type="EMBL" id="BCJ30105.1"/>
    </source>
</evidence>
<name>A0A810L5D1_9ACTN</name>
<feature type="compositionally biased region" description="Low complexity" evidence="1">
    <location>
        <begin position="74"/>
        <end position="94"/>
    </location>
</feature>
<keyword evidence="2" id="KW-1133">Transmembrane helix</keyword>